<evidence type="ECO:0000256" key="3">
    <source>
        <dbReference type="ARBA" id="ARBA00022576"/>
    </source>
</evidence>
<evidence type="ECO:0000313" key="11">
    <source>
        <dbReference type="EMBL" id="QNN42300.1"/>
    </source>
</evidence>
<dbReference type="KEGG" id="proe:H9L23_24995"/>
<dbReference type="EC" id="2.1.2.10" evidence="2 7"/>
<dbReference type="AlphaFoldDB" id="A0A7G9QG25"/>
<evidence type="ECO:0000256" key="6">
    <source>
        <dbReference type="ARBA" id="ARBA00047665"/>
    </source>
</evidence>
<evidence type="ECO:0000256" key="7">
    <source>
        <dbReference type="HAMAP-Rule" id="MF_00259"/>
    </source>
</evidence>
<gene>
    <name evidence="7 11" type="primary">gcvT</name>
    <name evidence="11" type="ORF">H9L23_24995</name>
</gene>
<dbReference type="GO" id="GO:0008483">
    <property type="term" value="F:transaminase activity"/>
    <property type="evidence" value="ECO:0007669"/>
    <property type="project" value="UniProtKB-KW"/>
</dbReference>
<dbReference type="Pfam" id="PF08669">
    <property type="entry name" value="GCV_T_C"/>
    <property type="match status" value="1"/>
</dbReference>
<dbReference type="GO" id="GO:0005960">
    <property type="term" value="C:glycine cleavage complex"/>
    <property type="evidence" value="ECO:0007669"/>
    <property type="project" value="InterPro"/>
</dbReference>
<keyword evidence="12" id="KW-1185">Reference proteome</keyword>
<dbReference type="NCBIfam" id="NF001567">
    <property type="entry name" value="PRK00389.1"/>
    <property type="match status" value="1"/>
</dbReference>
<protein>
    <recommendedName>
        <fullName evidence="2 7">Aminomethyltransferase</fullName>
        <ecNumber evidence="2 7">2.1.2.10</ecNumber>
    </recommendedName>
    <alternativeName>
        <fullName evidence="5 7">Glycine cleavage system T protein</fullName>
    </alternativeName>
</protein>
<comment type="catalytic activity">
    <reaction evidence="6 7">
        <text>N(6)-[(R)-S(8)-aminomethyldihydrolipoyl]-L-lysyl-[protein] + (6S)-5,6,7,8-tetrahydrofolate = N(6)-[(R)-dihydrolipoyl]-L-lysyl-[protein] + (6R)-5,10-methylene-5,6,7,8-tetrahydrofolate + NH4(+)</text>
        <dbReference type="Rhea" id="RHEA:16945"/>
        <dbReference type="Rhea" id="RHEA-COMP:10475"/>
        <dbReference type="Rhea" id="RHEA-COMP:10492"/>
        <dbReference type="ChEBI" id="CHEBI:15636"/>
        <dbReference type="ChEBI" id="CHEBI:28938"/>
        <dbReference type="ChEBI" id="CHEBI:57453"/>
        <dbReference type="ChEBI" id="CHEBI:83100"/>
        <dbReference type="ChEBI" id="CHEBI:83143"/>
        <dbReference type="EC" id="2.1.2.10"/>
    </reaction>
</comment>
<dbReference type="SUPFAM" id="SSF103025">
    <property type="entry name" value="Folate-binding domain"/>
    <property type="match status" value="1"/>
</dbReference>
<evidence type="ECO:0000256" key="1">
    <source>
        <dbReference type="ARBA" id="ARBA00008609"/>
    </source>
</evidence>
<dbReference type="Gene3D" id="3.30.70.1400">
    <property type="entry name" value="Aminomethyltransferase beta-barrel domains"/>
    <property type="match status" value="1"/>
</dbReference>
<comment type="subunit">
    <text evidence="7">The glycine cleavage system is composed of four proteins: P, T, L and H.</text>
</comment>
<dbReference type="InterPro" id="IPR006222">
    <property type="entry name" value="GCVT_N"/>
</dbReference>
<dbReference type="InterPro" id="IPR006223">
    <property type="entry name" value="GcvT"/>
</dbReference>
<organism evidence="11 12">
    <name type="scientific">Pedobacter roseus</name>
    <dbReference type="NCBI Taxonomy" id="336820"/>
    <lineage>
        <taxon>Bacteria</taxon>
        <taxon>Pseudomonadati</taxon>
        <taxon>Bacteroidota</taxon>
        <taxon>Sphingobacteriia</taxon>
        <taxon>Sphingobacteriales</taxon>
        <taxon>Sphingobacteriaceae</taxon>
        <taxon>Pedobacter</taxon>
    </lineage>
</organism>
<dbReference type="Gene3D" id="4.10.1250.10">
    <property type="entry name" value="Aminomethyltransferase fragment"/>
    <property type="match status" value="1"/>
</dbReference>
<comment type="similarity">
    <text evidence="1 7">Belongs to the GcvT family.</text>
</comment>
<dbReference type="GO" id="GO:0032259">
    <property type="term" value="P:methylation"/>
    <property type="evidence" value="ECO:0007669"/>
    <property type="project" value="UniProtKB-KW"/>
</dbReference>
<dbReference type="HAMAP" id="MF_00259">
    <property type="entry name" value="GcvT"/>
    <property type="match status" value="1"/>
</dbReference>
<evidence type="ECO:0000256" key="4">
    <source>
        <dbReference type="ARBA" id="ARBA00022679"/>
    </source>
</evidence>
<feature type="domain" description="GCVT N-terminal" evidence="9">
    <location>
        <begin position="6"/>
        <end position="262"/>
    </location>
</feature>
<dbReference type="InterPro" id="IPR029043">
    <property type="entry name" value="GcvT/YgfZ_C"/>
</dbReference>
<reference evidence="11 12" key="1">
    <citation type="submission" date="2020-08" db="EMBL/GenBank/DDBJ databases">
        <title>Genome sequence of Pedobacter roseus KACC 11594T.</title>
        <authorList>
            <person name="Hyun D.-W."/>
            <person name="Bae J.-W."/>
        </authorList>
    </citation>
    <scope>NUCLEOTIDE SEQUENCE [LARGE SCALE GENOMIC DNA]</scope>
    <source>
        <strain evidence="11 12">KACC 11594</strain>
    </source>
</reference>
<dbReference type="Proteomes" id="UP000515806">
    <property type="component" value="Chromosome"/>
</dbReference>
<dbReference type="GO" id="GO:0019464">
    <property type="term" value="P:glycine decarboxylation via glycine cleavage system"/>
    <property type="evidence" value="ECO:0007669"/>
    <property type="project" value="UniProtKB-UniRule"/>
</dbReference>
<dbReference type="FunFam" id="2.40.30.110:FF:000003">
    <property type="entry name" value="Aminomethyltransferase"/>
    <property type="match status" value="1"/>
</dbReference>
<keyword evidence="11" id="KW-0489">Methyltransferase</keyword>
<dbReference type="PANTHER" id="PTHR43757">
    <property type="entry name" value="AMINOMETHYLTRANSFERASE"/>
    <property type="match status" value="1"/>
</dbReference>
<dbReference type="PANTHER" id="PTHR43757:SF2">
    <property type="entry name" value="AMINOMETHYLTRANSFERASE, MITOCHONDRIAL"/>
    <property type="match status" value="1"/>
</dbReference>
<dbReference type="InterPro" id="IPR028896">
    <property type="entry name" value="GcvT/YgfZ/DmdA"/>
</dbReference>
<feature type="binding site" evidence="8">
    <location>
        <position position="195"/>
    </location>
    <ligand>
        <name>substrate</name>
    </ligand>
</feature>
<evidence type="ECO:0000259" key="9">
    <source>
        <dbReference type="Pfam" id="PF01571"/>
    </source>
</evidence>
<dbReference type="InterPro" id="IPR022903">
    <property type="entry name" value="GcvT_bac"/>
</dbReference>
<dbReference type="GO" id="GO:0004047">
    <property type="term" value="F:aminomethyltransferase activity"/>
    <property type="evidence" value="ECO:0007669"/>
    <property type="project" value="UniProtKB-UniRule"/>
</dbReference>
<dbReference type="NCBIfam" id="TIGR00528">
    <property type="entry name" value="gcvT"/>
    <property type="match status" value="1"/>
</dbReference>
<keyword evidence="4 7" id="KW-0808">Transferase</keyword>
<dbReference type="GO" id="GO:0005829">
    <property type="term" value="C:cytosol"/>
    <property type="evidence" value="ECO:0007669"/>
    <property type="project" value="TreeGrafter"/>
</dbReference>
<accession>A0A7G9QG25</accession>
<dbReference type="InterPro" id="IPR013977">
    <property type="entry name" value="GcvT_C"/>
</dbReference>
<feature type="domain" description="Aminomethyltransferase C-terminal" evidence="10">
    <location>
        <begin position="280"/>
        <end position="359"/>
    </location>
</feature>
<comment type="function">
    <text evidence="7">The glycine cleavage system catalyzes the degradation of glycine.</text>
</comment>
<dbReference type="FunFam" id="3.30.70.1400:FF:000001">
    <property type="entry name" value="Aminomethyltransferase"/>
    <property type="match status" value="1"/>
</dbReference>
<dbReference type="PIRSF" id="PIRSF006487">
    <property type="entry name" value="GcvT"/>
    <property type="match status" value="1"/>
</dbReference>
<dbReference type="Gene3D" id="2.40.30.110">
    <property type="entry name" value="Aminomethyltransferase beta-barrel domains"/>
    <property type="match status" value="1"/>
</dbReference>
<dbReference type="EMBL" id="CP060723">
    <property type="protein sequence ID" value="QNN42300.1"/>
    <property type="molecule type" value="Genomic_DNA"/>
</dbReference>
<evidence type="ECO:0000259" key="10">
    <source>
        <dbReference type="Pfam" id="PF08669"/>
    </source>
</evidence>
<name>A0A7G9QG25_9SPHI</name>
<dbReference type="SUPFAM" id="SSF101790">
    <property type="entry name" value="Aminomethyltransferase beta-barrel domain"/>
    <property type="match status" value="1"/>
</dbReference>
<dbReference type="Pfam" id="PF01571">
    <property type="entry name" value="GCV_T"/>
    <property type="match status" value="1"/>
</dbReference>
<keyword evidence="3 7" id="KW-0032">Aminotransferase</keyword>
<dbReference type="Gene3D" id="3.30.1360.120">
    <property type="entry name" value="Probable tRNA modification gtpase trme, domain 1"/>
    <property type="match status" value="1"/>
</dbReference>
<evidence type="ECO:0000313" key="12">
    <source>
        <dbReference type="Proteomes" id="UP000515806"/>
    </source>
</evidence>
<sequence>MKNTALTEKHIALGAKMVPFAGYNMPVTYEGINAEHATVRNGVGVFDVSHMGEFILKGEKALDLIQRVTSNDASKLYDGKVQYSCLPNQDGGIVDDLLVYKIDDKTYMLVVNASNIEKDWNWIQQFNTEGVEMHNISDQTSLLAIQGPKAADALQSLTDVDLASMEYYTFVKGTFAGVENVVISATGYTGAGGFEIYFENQYADQIWDAIFQAGAPYNIQPIGLGARDTLRLEMGFCLYGNDIDDTTSPIEAGLGWITKFSKSFTNSEALLAQKEAGIQKKLVGFEMIDRGIPRHDYQIADAEGNIIGKVTSGTQAPSLQKAIGMGYIAKDFTKEGTEVFILIRNTPIKAKVVKFPFYK</sequence>
<proteinExistence type="inferred from homology"/>
<dbReference type="FunFam" id="4.10.1250.10:FF:000001">
    <property type="entry name" value="Aminomethyltransferase"/>
    <property type="match status" value="1"/>
</dbReference>
<evidence type="ECO:0000256" key="2">
    <source>
        <dbReference type="ARBA" id="ARBA00012616"/>
    </source>
</evidence>
<dbReference type="InterPro" id="IPR027266">
    <property type="entry name" value="TrmE/GcvT-like"/>
</dbReference>
<dbReference type="GO" id="GO:0008168">
    <property type="term" value="F:methyltransferase activity"/>
    <property type="evidence" value="ECO:0007669"/>
    <property type="project" value="UniProtKB-KW"/>
</dbReference>
<evidence type="ECO:0000256" key="5">
    <source>
        <dbReference type="ARBA" id="ARBA00031395"/>
    </source>
</evidence>
<evidence type="ECO:0000256" key="8">
    <source>
        <dbReference type="PIRSR" id="PIRSR006487-1"/>
    </source>
</evidence>
<dbReference type="RefSeq" id="WP_187592833.1">
    <property type="nucleotide sequence ID" value="NZ_CP060723.1"/>
</dbReference>